<dbReference type="EMBL" id="JBANDC010000003">
    <property type="protein sequence ID" value="MEM4986920.1"/>
    <property type="molecule type" value="Genomic_DNA"/>
</dbReference>
<protein>
    <submittedName>
        <fullName evidence="1">Uncharacterized protein</fullName>
    </submittedName>
</protein>
<dbReference type="RefSeq" id="WP_342828559.1">
    <property type="nucleotide sequence ID" value="NZ_JBANDC010000003.1"/>
</dbReference>
<comment type="caution">
    <text evidence="1">The sequence shown here is derived from an EMBL/GenBank/DDBJ whole genome shotgun (WGS) entry which is preliminary data.</text>
</comment>
<evidence type="ECO:0000313" key="2">
    <source>
        <dbReference type="Proteomes" id="UP001495910"/>
    </source>
</evidence>
<keyword evidence="2" id="KW-1185">Reference proteome</keyword>
<accession>A0ABU9PSE1</accession>
<sequence length="85" mass="9606">MECNVDWSQAPQGARWWVMDGDGRAHWFGEPEVILQTSFWFTDPVPAPAFDYVGDWRSSLVERPAHGWDSVLLRPGNAAENFLGA</sequence>
<proteinExistence type="predicted"/>
<organism evidence="1 2">
    <name type="scientific">Collimonas rhizosphaerae</name>
    <dbReference type="NCBI Taxonomy" id="3126357"/>
    <lineage>
        <taxon>Bacteria</taxon>
        <taxon>Pseudomonadati</taxon>
        <taxon>Pseudomonadota</taxon>
        <taxon>Betaproteobacteria</taxon>
        <taxon>Burkholderiales</taxon>
        <taxon>Oxalobacteraceae</taxon>
        <taxon>Collimonas</taxon>
    </lineage>
</organism>
<dbReference type="Proteomes" id="UP001495910">
    <property type="component" value="Unassembled WGS sequence"/>
</dbReference>
<gene>
    <name evidence="1" type="ORF">V8G57_05905</name>
</gene>
<evidence type="ECO:0000313" key="1">
    <source>
        <dbReference type="EMBL" id="MEM4986920.1"/>
    </source>
</evidence>
<name>A0ABU9PSE1_9BURK</name>
<reference evidence="1 2" key="1">
    <citation type="submission" date="2024-02" db="EMBL/GenBank/DDBJ databases">
        <title>Draft genome sequence of Collimonas sp. strain H4R21, an effective mineral-weathering bacterial strain isolated from the beech rhizosphere.</title>
        <authorList>
            <person name="Morin E."/>
            <person name="Uroz S."/>
            <person name="Leveau J.H.J."/>
            <person name="Kumar R."/>
            <person name="Rey M.W."/>
            <person name="Pham J."/>
        </authorList>
    </citation>
    <scope>NUCLEOTIDE SEQUENCE [LARGE SCALE GENOMIC DNA]</scope>
    <source>
        <strain evidence="1 2">H4R21</strain>
    </source>
</reference>